<dbReference type="GO" id="GO:0016887">
    <property type="term" value="F:ATP hydrolysis activity"/>
    <property type="evidence" value="ECO:0007669"/>
    <property type="project" value="InterPro"/>
</dbReference>
<dbReference type="GO" id="GO:0003677">
    <property type="term" value="F:DNA binding"/>
    <property type="evidence" value="ECO:0007669"/>
    <property type="project" value="InterPro"/>
</dbReference>
<dbReference type="PIRSF" id="PIRSF036578">
    <property type="entry name" value="RFC1"/>
    <property type="match status" value="1"/>
</dbReference>
<dbReference type="InterPro" id="IPR012178">
    <property type="entry name" value="RFC1"/>
</dbReference>
<dbReference type="InterPro" id="IPR013725">
    <property type="entry name" value="DNA_replication_fac_RFC1_C"/>
</dbReference>
<name>A0A6C0DSY8_9ZZZZ</name>
<dbReference type="GO" id="GO:0005524">
    <property type="term" value="F:ATP binding"/>
    <property type="evidence" value="ECO:0007669"/>
    <property type="project" value="InterPro"/>
</dbReference>
<dbReference type="Gene3D" id="1.20.272.10">
    <property type="match status" value="1"/>
</dbReference>
<evidence type="ECO:0000256" key="1">
    <source>
        <dbReference type="ARBA" id="ARBA00006116"/>
    </source>
</evidence>
<dbReference type="InterPro" id="IPR003959">
    <property type="entry name" value="ATPase_AAA_core"/>
</dbReference>
<dbReference type="EMBL" id="MN739677">
    <property type="protein sequence ID" value="QHT20066.1"/>
    <property type="molecule type" value="Genomic_DNA"/>
</dbReference>
<evidence type="ECO:0000259" key="3">
    <source>
        <dbReference type="SMART" id="SM00382"/>
    </source>
</evidence>
<dbReference type="AlphaFoldDB" id="A0A6C0DSY8"/>
<dbReference type="InterPro" id="IPR008921">
    <property type="entry name" value="DNA_pol3_clamp-load_cplx_C"/>
</dbReference>
<accession>A0A6C0DSY8</accession>
<dbReference type="InterPro" id="IPR003593">
    <property type="entry name" value="AAA+_ATPase"/>
</dbReference>
<feature type="domain" description="AAA+ ATPase" evidence="3">
    <location>
        <begin position="124"/>
        <end position="240"/>
    </location>
</feature>
<organism evidence="4">
    <name type="scientific">viral metagenome</name>
    <dbReference type="NCBI Taxonomy" id="1070528"/>
    <lineage>
        <taxon>unclassified sequences</taxon>
        <taxon>metagenomes</taxon>
        <taxon>organismal metagenomes</taxon>
    </lineage>
</organism>
<dbReference type="CDD" id="cd00009">
    <property type="entry name" value="AAA"/>
    <property type="match status" value="1"/>
</dbReference>
<dbReference type="GO" id="GO:0003689">
    <property type="term" value="F:DNA clamp loader activity"/>
    <property type="evidence" value="ECO:0007669"/>
    <property type="project" value="InterPro"/>
</dbReference>
<dbReference type="GO" id="GO:0006281">
    <property type="term" value="P:DNA repair"/>
    <property type="evidence" value="ECO:0007669"/>
    <property type="project" value="InterPro"/>
</dbReference>
<evidence type="ECO:0000313" key="4">
    <source>
        <dbReference type="EMBL" id="QHT20066.1"/>
    </source>
</evidence>
<dbReference type="SUPFAM" id="SSF52540">
    <property type="entry name" value="P-loop containing nucleoside triphosphate hydrolases"/>
    <property type="match status" value="1"/>
</dbReference>
<dbReference type="GO" id="GO:0005663">
    <property type="term" value="C:DNA replication factor C complex"/>
    <property type="evidence" value="ECO:0007669"/>
    <property type="project" value="InterPro"/>
</dbReference>
<sequence length="544" mass="60972">MDISITGNLNRDFTRKFTVHKVLRPGYKLHVGTECNDGRPITESWRYKQAIKLGIPIVRKAPKVAEEKHYEAKDMFVDKYAPKSIADVIGHKEQINQITTWLQSWDEGFPERSKGGAVVTAFPDSRGILITGPPGIGKTTTVHLIAESLGYKVKEYNASDTRSVSMLRGLFALGIRRLVKEVIVMDEVDGLSERGGVGEIASIIKKTSTPIICIANEKPPKLRPIINACLDIKFNRPVKSTIATALLKVAKAEKIEITKLDLEGLCEKNGNDIRSILNNLEFYGADIVESKNDKDYNLRLDLFSATQKLIGNKKASLDEAANLVFVDYNMIPLMVQEAYAASSRNSLEDAVCAAEFISVGDVIDRRIHQKQDWSLLPHFVQSVVSAAKTVSGPAPFQIFPAWLGKNSKRLKHKRYIDDLSSKVFCSNDSFRLDYAEPLQNILLNPLKVDTSLKPDIKAAIKTMDQMRYTRDDIMDNLQEVMFDKFELSTKVKTAFTREYNKAHPDKKAAKAIKKLSANDIDLDDGEDDVDEVQPLEEDVQLLEI</sequence>
<evidence type="ECO:0000256" key="2">
    <source>
        <dbReference type="ARBA" id="ARBA00022705"/>
    </source>
</evidence>
<reference evidence="4" key="1">
    <citation type="journal article" date="2020" name="Nature">
        <title>Giant virus diversity and host interactions through global metagenomics.</title>
        <authorList>
            <person name="Schulz F."/>
            <person name="Roux S."/>
            <person name="Paez-Espino D."/>
            <person name="Jungbluth S."/>
            <person name="Walsh D.A."/>
            <person name="Denef V.J."/>
            <person name="McMahon K.D."/>
            <person name="Konstantinidis K.T."/>
            <person name="Eloe-Fadrosh E.A."/>
            <person name="Kyrpides N.C."/>
            <person name="Woyke T."/>
        </authorList>
    </citation>
    <scope>NUCLEOTIDE SEQUENCE</scope>
    <source>
        <strain evidence="4">GVMAG-M-3300023174-60</strain>
    </source>
</reference>
<dbReference type="PANTHER" id="PTHR23389">
    <property type="entry name" value="CHROMOSOME TRANSMISSION FIDELITY FACTOR 18"/>
    <property type="match status" value="1"/>
</dbReference>
<dbReference type="GO" id="GO:0005634">
    <property type="term" value="C:nucleus"/>
    <property type="evidence" value="ECO:0007669"/>
    <property type="project" value="TreeGrafter"/>
</dbReference>
<dbReference type="Pfam" id="PF00004">
    <property type="entry name" value="AAA"/>
    <property type="match status" value="1"/>
</dbReference>
<comment type="similarity">
    <text evidence="1">Belongs to the activator 1 large subunit family.</text>
</comment>
<keyword evidence="2" id="KW-0235">DNA replication</keyword>
<dbReference type="Gene3D" id="3.40.50.300">
    <property type="entry name" value="P-loop containing nucleotide triphosphate hydrolases"/>
    <property type="match status" value="1"/>
</dbReference>
<dbReference type="SMART" id="SM00382">
    <property type="entry name" value="AAA"/>
    <property type="match status" value="1"/>
</dbReference>
<protein>
    <recommendedName>
        <fullName evidence="3">AAA+ ATPase domain-containing protein</fullName>
    </recommendedName>
</protein>
<proteinExistence type="inferred from homology"/>
<dbReference type="PANTHER" id="PTHR23389:SF6">
    <property type="entry name" value="REPLICATION FACTOR C SUBUNIT 1"/>
    <property type="match status" value="1"/>
</dbReference>
<dbReference type="InterPro" id="IPR027417">
    <property type="entry name" value="P-loop_NTPase"/>
</dbReference>
<dbReference type="Pfam" id="PF08519">
    <property type="entry name" value="RFC1"/>
    <property type="match status" value="1"/>
</dbReference>
<dbReference type="GO" id="GO:0006260">
    <property type="term" value="P:DNA replication"/>
    <property type="evidence" value="ECO:0007669"/>
    <property type="project" value="UniProtKB-KW"/>
</dbReference>
<dbReference type="SUPFAM" id="SSF48019">
    <property type="entry name" value="post-AAA+ oligomerization domain-like"/>
    <property type="match status" value="1"/>
</dbReference>